<protein>
    <submittedName>
        <fullName evidence="2">Uncharacterized protein</fullName>
    </submittedName>
</protein>
<accession>A0AAD4QNC4</accession>
<feature type="compositionally biased region" description="Low complexity" evidence="1">
    <location>
        <begin position="154"/>
        <end position="168"/>
    </location>
</feature>
<evidence type="ECO:0000313" key="2">
    <source>
        <dbReference type="EMBL" id="KAI0300511.1"/>
    </source>
</evidence>
<sequence length="179" mass="18441">MARKGGAANTDSAEPRRSSRIKDQAKPEPPPKKTPVKPRSRKAKPSEEQDDSGHKEKPKSVSRGKKRTADEKAAEDTSPAVNGEDAPPPAKKAKPDSQAASKPASKVAAKPSSKIAMKPASKVAATEISVKPTSKVVVTDAVGKPSPKVQSQTGSAKPASKGGAKPASRAGSRKPASKV</sequence>
<keyword evidence="3" id="KW-1185">Reference proteome</keyword>
<dbReference type="AlphaFoldDB" id="A0AAD4QNC4"/>
<organism evidence="2 3">
    <name type="scientific">Multifurca ochricompacta</name>
    <dbReference type="NCBI Taxonomy" id="376703"/>
    <lineage>
        <taxon>Eukaryota</taxon>
        <taxon>Fungi</taxon>
        <taxon>Dikarya</taxon>
        <taxon>Basidiomycota</taxon>
        <taxon>Agaricomycotina</taxon>
        <taxon>Agaricomycetes</taxon>
        <taxon>Russulales</taxon>
        <taxon>Russulaceae</taxon>
        <taxon>Multifurca</taxon>
    </lineage>
</organism>
<comment type="caution">
    <text evidence="2">The sequence shown here is derived from an EMBL/GenBank/DDBJ whole genome shotgun (WGS) entry which is preliminary data.</text>
</comment>
<feature type="compositionally biased region" description="Low complexity" evidence="1">
    <location>
        <begin position="96"/>
        <end position="116"/>
    </location>
</feature>
<reference evidence="2" key="1">
    <citation type="journal article" date="2022" name="New Phytol.">
        <title>Evolutionary transition to the ectomycorrhizal habit in the genomes of a hyperdiverse lineage of mushroom-forming fungi.</title>
        <authorList>
            <person name="Looney B."/>
            <person name="Miyauchi S."/>
            <person name="Morin E."/>
            <person name="Drula E."/>
            <person name="Courty P.E."/>
            <person name="Kohler A."/>
            <person name="Kuo A."/>
            <person name="LaButti K."/>
            <person name="Pangilinan J."/>
            <person name="Lipzen A."/>
            <person name="Riley R."/>
            <person name="Andreopoulos W."/>
            <person name="He G."/>
            <person name="Johnson J."/>
            <person name="Nolan M."/>
            <person name="Tritt A."/>
            <person name="Barry K.W."/>
            <person name="Grigoriev I.V."/>
            <person name="Nagy L.G."/>
            <person name="Hibbett D."/>
            <person name="Henrissat B."/>
            <person name="Matheny P.B."/>
            <person name="Labbe J."/>
            <person name="Martin F.M."/>
        </authorList>
    </citation>
    <scope>NUCLEOTIDE SEQUENCE</scope>
    <source>
        <strain evidence="2">BPL690</strain>
    </source>
</reference>
<gene>
    <name evidence="2" type="ORF">B0F90DRAFT_1723524</name>
</gene>
<dbReference type="EMBL" id="WTXG01000018">
    <property type="protein sequence ID" value="KAI0300511.1"/>
    <property type="molecule type" value="Genomic_DNA"/>
</dbReference>
<name>A0AAD4QNC4_9AGAM</name>
<dbReference type="Proteomes" id="UP001203297">
    <property type="component" value="Unassembled WGS sequence"/>
</dbReference>
<evidence type="ECO:0000256" key="1">
    <source>
        <dbReference type="SAM" id="MobiDB-lite"/>
    </source>
</evidence>
<feature type="region of interest" description="Disordered" evidence="1">
    <location>
        <begin position="1"/>
        <end position="179"/>
    </location>
</feature>
<proteinExistence type="predicted"/>
<feature type="compositionally biased region" description="Basic and acidic residues" evidence="1">
    <location>
        <begin position="13"/>
        <end position="31"/>
    </location>
</feature>
<feature type="compositionally biased region" description="Basic residues" evidence="1">
    <location>
        <begin position="34"/>
        <end position="43"/>
    </location>
</feature>
<feature type="compositionally biased region" description="Basic and acidic residues" evidence="1">
    <location>
        <begin position="44"/>
        <end position="59"/>
    </location>
</feature>
<evidence type="ECO:0000313" key="3">
    <source>
        <dbReference type="Proteomes" id="UP001203297"/>
    </source>
</evidence>